<evidence type="ECO:0000256" key="2">
    <source>
        <dbReference type="ARBA" id="ARBA00022448"/>
    </source>
</evidence>
<dbReference type="InterPro" id="IPR037272">
    <property type="entry name" value="SNS_sf"/>
</dbReference>
<feature type="transmembrane region" description="Helical" evidence="7">
    <location>
        <begin position="12"/>
        <end position="32"/>
    </location>
</feature>
<feature type="transmembrane region" description="Helical" evidence="7">
    <location>
        <begin position="250"/>
        <end position="277"/>
    </location>
</feature>
<dbReference type="PROSITE" id="PS50267">
    <property type="entry name" value="NA_NEUROTRAN_SYMP_3"/>
    <property type="match status" value="1"/>
</dbReference>
<dbReference type="PANTHER" id="PTHR42948:SF1">
    <property type="entry name" value="TRANSPORTER"/>
    <property type="match status" value="1"/>
</dbReference>
<feature type="transmembrane region" description="Helical" evidence="7">
    <location>
        <begin position="174"/>
        <end position="194"/>
    </location>
</feature>
<dbReference type="Pfam" id="PF00209">
    <property type="entry name" value="SNF"/>
    <property type="match status" value="2"/>
</dbReference>
<evidence type="ECO:0000256" key="7">
    <source>
        <dbReference type="SAM" id="Phobius"/>
    </source>
</evidence>
<evidence type="ECO:0000256" key="6">
    <source>
        <dbReference type="RuleBase" id="RU003732"/>
    </source>
</evidence>
<comment type="caution">
    <text evidence="8">The sequence shown here is derived from an EMBL/GenBank/DDBJ whole genome shotgun (WGS) entry which is preliminary data.</text>
</comment>
<dbReference type="CDD" id="cd10336">
    <property type="entry name" value="SLC6sbd_Tyt1-Like"/>
    <property type="match status" value="1"/>
</dbReference>
<dbReference type="NCBIfam" id="NF037979">
    <property type="entry name" value="Na_transp"/>
    <property type="match status" value="1"/>
</dbReference>
<feature type="transmembrane region" description="Helical" evidence="7">
    <location>
        <begin position="297"/>
        <end position="322"/>
    </location>
</feature>
<dbReference type="RefSeq" id="WP_186503471.1">
    <property type="nucleotide sequence ID" value="NZ_JACOGK010000022.1"/>
</dbReference>
<dbReference type="PROSITE" id="PS00610">
    <property type="entry name" value="NA_NEUROTRAN_SYMP_1"/>
    <property type="match status" value="1"/>
</dbReference>
<dbReference type="EMBL" id="JACOGK010000022">
    <property type="protein sequence ID" value="MBC3537232.1"/>
    <property type="molecule type" value="Genomic_DNA"/>
</dbReference>
<evidence type="ECO:0000256" key="3">
    <source>
        <dbReference type="ARBA" id="ARBA00022692"/>
    </source>
</evidence>
<comment type="subcellular location">
    <subcellularLocation>
        <location evidence="1">Membrane</location>
        <topology evidence="1">Multi-pass membrane protein</topology>
    </subcellularLocation>
</comment>
<dbReference type="PANTHER" id="PTHR42948">
    <property type="entry name" value="TRANSPORTER"/>
    <property type="match status" value="1"/>
</dbReference>
<keyword evidence="2 6" id="KW-0813">Transport</keyword>
<evidence type="ECO:0000256" key="1">
    <source>
        <dbReference type="ARBA" id="ARBA00004141"/>
    </source>
</evidence>
<evidence type="ECO:0000313" key="9">
    <source>
        <dbReference type="Proteomes" id="UP000606870"/>
    </source>
</evidence>
<reference evidence="8 9" key="1">
    <citation type="submission" date="2020-08" db="EMBL/GenBank/DDBJ databases">
        <authorList>
            <person name="Liu C."/>
            <person name="Sun Q."/>
        </authorList>
    </citation>
    <scope>NUCLEOTIDE SEQUENCE [LARGE SCALE GENOMIC DNA]</scope>
    <source>
        <strain evidence="8 9">NSJ-59</strain>
    </source>
</reference>
<protein>
    <recommendedName>
        <fullName evidence="6">Transporter</fullName>
    </recommendedName>
</protein>
<evidence type="ECO:0000256" key="5">
    <source>
        <dbReference type="ARBA" id="ARBA00023136"/>
    </source>
</evidence>
<dbReference type="Proteomes" id="UP000606870">
    <property type="component" value="Unassembled WGS sequence"/>
</dbReference>
<feature type="transmembrane region" description="Helical" evidence="7">
    <location>
        <begin position="373"/>
        <end position="392"/>
    </location>
</feature>
<comment type="similarity">
    <text evidence="6">Belongs to the sodium:neurotransmitter symporter (SNF) (TC 2.A.22) family.</text>
</comment>
<evidence type="ECO:0000256" key="4">
    <source>
        <dbReference type="ARBA" id="ARBA00022989"/>
    </source>
</evidence>
<accession>A0ABR6VKF3</accession>
<feature type="transmembrane region" description="Helical" evidence="7">
    <location>
        <begin position="214"/>
        <end position="238"/>
    </location>
</feature>
<gene>
    <name evidence="8" type="ORF">H8J70_08200</name>
</gene>
<keyword evidence="5 7" id="KW-0472">Membrane</keyword>
<keyword evidence="6" id="KW-0769">Symport</keyword>
<name>A0ABR6VKF3_9FIRM</name>
<feature type="transmembrane region" description="Helical" evidence="7">
    <location>
        <begin position="342"/>
        <end position="361"/>
    </location>
</feature>
<feature type="transmembrane region" description="Helical" evidence="7">
    <location>
        <begin position="141"/>
        <end position="162"/>
    </location>
</feature>
<dbReference type="SUPFAM" id="SSF161070">
    <property type="entry name" value="SNF-like"/>
    <property type="match status" value="1"/>
</dbReference>
<evidence type="ECO:0000313" key="8">
    <source>
        <dbReference type="EMBL" id="MBC3537232.1"/>
    </source>
</evidence>
<keyword evidence="9" id="KW-1185">Reference proteome</keyword>
<dbReference type="PRINTS" id="PR00176">
    <property type="entry name" value="NANEUSMPORT"/>
</dbReference>
<feature type="transmembrane region" description="Helical" evidence="7">
    <location>
        <begin position="88"/>
        <end position="121"/>
    </location>
</feature>
<proteinExistence type="inferred from homology"/>
<organism evidence="8 9">
    <name type="scientific">Megasphaera hominis</name>
    <dbReference type="NCBI Taxonomy" id="159836"/>
    <lineage>
        <taxon>Bacteria</taxon>
        <taxon>Bacillati</taxon>
        <taxon>Bacillota</taxon>
        <taxon>Negativicutes</taxon>
        <taxon>Veillonellales</taxon>
        <taxon>Veillonellaceae</taxon>
        <taxon>Megasphaera</taxon>
    </lineage>
</organism>
<feature type="transmembrane region" description="Helical" evidence="7">
    <location>
        <begin position="44"/>
        <end position="67"/>
    </location>
</feature>
<dbReference type="InterPro" id="IPR000175">
    <property type="entry name" value="Na/ntran_symport"/>
</dbReference>
<sequence length="444" mass="48489">MAEKKKEHFGSSLGFVFTMIGMAFGLGAIWRFPYVTAQSGGGAFVLMFLIITLVLAVPAGMAEIALARKMQSGPVVAFKNILGNKKGRIAWLYPIIPTGLNMFYMVVVAWTLAYICFSIVYGNEIMNDPVGFFDTFSNDRLAVFGWTVVTVLLNALILWKGIQGGVEKFCKYGIPLLFVILALLMVRVLTLPNISAGLNLFVNPDWSQMLNFSMWARATGMALFAIGLGPAALMAYGAYLPKDSDIPADFLTVAFWNLLGCILAGLIIVPAVVAFGLDLNSGPNLTFITLPFVFAQLPFSIVIALGFFIAMALGAVSSSIGIMENSVTTVSGGLGWSRKKTIVFITVITIIGAIPCIWSEKFLAAMDFFVGDVGYTLTATIMAVLLAWYVGAKKVREEWIQKGCHFKIPTFYDPLYKYVICPILFLLLAQSCFNIPKILTTIFT</sequence>
<keyword evidence="3 6" id="KW-0812">Transmembrane</keyword>
<keyword evidence="4 7" id="KW-1133">Transmembrane helix</keyword>
<dbReference type="InterPro" id="IPR047218">
    <property type="entry name" value="YocR/YhdH-like"/>
</dbReference>